<evidence type="ECO:0000313" key="2">
    <source>
        <dbReference type="EMBL" id="MBA8826066.1"/>
    </source>
</evidence>
<gene>
    <name evidence="2" type="ORF">FHX42_003442</name>
</gene>
<dbReference type="Proteomes" id="UP000569329">
    <property type="component" value="Unassembled WGS sequence"/>
</dbReference>
<dbReference type="GO" id="GO:0016628">
    <property type="term" value="F:oxidoreductase activity, acting on the CH-CH group of donors, NAD or NADP as acceptor"/>
    <property type="evidence" value="ECO:0007669"/>
    <property type="project" value="InterPro"/>
</dbReference>
<dbReference type="NCBIfam" id="TIGR02032">
    <property type="entry name" value="GG-red-SF"/>
    <property type="match status" value="1"/>
</dbReference>
<evidence type="ECO:0000259" key="1">
    <source>
        <dbReference type="Pfam" id="PF01494"/>
    </source>
</evidence>
<dbReference type="InterPro" id="IPR036188">
    <property type="entry name" value="FAD/NAD-bd_sf"/>
</dbReference>
<dbReference type="GO" id="GO:0071949">
    <property type="term" value="F:FAD binding"/>
    <property type="evidence" value="ECO:0007669"/>
    <property type="project" value="InterPro"/>
</dbReference>
<comment type="caution">
    <text evidence="2">The sequence shown here is derived from an EMBL/GenBank/DDBJ whole genome shotgun (WGS) entry which is preliminary data.</text>
</comment>
<dbReference type="InterPro" id="IPR050407">
    <property type="entry name" value="Geranylgeranyl_reductase"/>
</dbReference>
<dbReference type="AlphaFoldDB" id="A0A839E0L2"/>
<dbReference type="Pfam" id="PF01494">
    <property type="entry name" value="FAD_binding_3"/>
    <property type="match status" value="1"/>
</dbReference>
<dbReference type="PANTHER" id="PTHR42685">
    <property type="entry name" value="GERANYLGERANYL DIPHOSPHATE REDUCTASE"/>
    <property type="match status" value="1"/>
</dbReference>
<feature type="domain" description="FAD-binding" evidence="1">
    <location>
        <begin position="53"/>
        <end position="254"/>
    </location>
</feature>
<dbReference type="EMBL" id="JACGWZ010000005">
    <property type="protein sequence ID" value="MBA8826066.1"/>
    <property type="molecule type" value="Genomic_DNA"/>
</dbReference>
<dbReference type="PANTHER" id="PTHR42685:SF22">
    <property type="entry name" value="CONDITIONED MEDIUM FACTOR RECEPTOR 1"/>
    <property type="match status" value="1"/>
</dbReference>
<name>A0A839E0L2_9PSEU</name>
<sequence length="355" mass="38369">MLLVERDGIPRYKTCGGGLVGGSPASLPEGAKVEIHDEVQRVTLSMNGRWERTLPSRPPWAKMVFRSEFDAALVEEAARAGVSVRDQCAVKGVESTEDEVRLRVGSGEYLRARAVVGADGSASRIAKFVDVRCRQVDLALEVEVPVGSRLSKSWSGRALMEWGPFPDSFGWVFPKGDVCTVGVVGSRGSPDATRRYMRDFLERQEVAGIEPIHDSGHLTRCRAADSPLSRGRVLVAGDAAGLVDPWLREGISFALRSGALAGRAGASIAGSERGADVHSEERRYGRAVELGNEMTSSEQVSRIFARHPALVHTALTRVPLVWSRVDDYLTGRATIPEVLSSRLVRPVVSALAALS</sequence>
<dbReference type="Gene3D" id="3.50.50.60">
    <property type="entry name" value="FAD/NAD(P)-binding domain"/>
    <property type="match status" value="1"/>
</dbReference>
<keyword evidence="3" id="KW-1185">Reference proteome</keyword>
<organism evidence="2 3">
    <name type="scientific">Halosaccharopolyspora lacisalsi</name>
    <dbReference type="NCBI Taxonomy" id="1000566"/>
    <lineage>
        <taxon>Bacteria</taxon>
        <taxon>Bacillati</taxon>
        <taxon>Actinomycetota</taxon>
        <taxon>Actinomycetes</taxon>
        <taxon>Pseudonocardiales</taxon>
        <taxon>Pseudonocardiaceae</taxon>
        <taxon>Halosaccharopolyspora</taxon>
    </lineage>
</organism>
<proteinExistence type="predicted"/>
<dbReference type="InterPro" id="IPR002938">
    <property type="entry name" value="FAD-bd"/>
</dbReference>
<protein>
    <submittedName>
        <fullName evidence="2">Geranylgeranyl reductase family protein</fullName>
    </submittedName>
</protein>
<dbReference type="InterPro" id="IPR011777">
    <property type="entry name" value="Geranylgeranyl_Rdtase_fam"/>
</dbReference>
<accession>A0A839E0L2</accession>
<evidence type="ECO:0000313" key="3">
    <source>
        <dbReference type="Proteomes" id="UP000569329"/>
    </source>
</evidence>
<reference evidence="2 3" key="1">
    <citation type="submission" date="2020-07" db="EMBL/GenBank/DDBJ databases">
        <title>Sequencing the genomes of 1000 actinobacteria strains.</title>
        <authorList>
            <person name="Klenk H.-P."/>
        </authorList>
    </citation>
    <scope>NUCLEOTIDE SEQUENCE [LARGE SCALE GENOMIC DNA]</scope>
    <source>
        <strain evidence="2 3">DSM 45975</strain>
    </source>
</reference>
<dbReference type="SUPFAM" id="SSF51905">
    <property type="entry name" value="FAD/NAD(P)-binding domain"/>
    <property type="match status" value="1"/>
</dbReference>